<feature type="compositionally biased region" description="Acidic residues" evidence="2">
    <location>
        <begin position="30"/>
        <end position="42"/>
    </location>
</feature>
<dbReference type="AlphaFoldDB" id="A0A239LF47"/>
<dbReference type="InterPro" id="IPR007139">
    <property type="entry name" value="DUF349"/>
</dbReference>
<accession>A0A239LF47</accession>
<protein>
    <recommendedName>
        <fullName evidence="5">DUF349 domain-containing protein</fullName>
    </recommendedName>
</protein>
<keyword evidence="4" id="KW-1185">Reference proteome</keyword>
<dbReference type="OrthoDB" id="5422202at2"/>
<dbReference type="Proteomes" id="UP000198393">
    <property type="component" value="Unassembled WGS sequence"/>
</dbReference>
<feature type="compositionally biased region" description="Basic and acidic residues" evidence="2">
    <location>
        <begin position="43"/>
        <end position="74"/>
    </location>
</feature>
<feature type="coiled-coil region" evidence="1">
    <location>
        <begin position="203"/>
        <end position="234"/>
    </location>
</feature>
<reference evidence="3 4" key="1">
    <citation type="submission" date="2017-06" db="EMBL/GenBank/DDBJ databases">
        <authorList>
            <person name="Kim H.J."/>
            <person name="Triplett B.A."/>
        </authorList>
    </citation>
    <scope>NUCLEOTIDE SEQUENCE [LARGE SCALE GENOMIC DNA]</scope>
    <source>
        <strain evidence="3 4">DSM 19307</strain>
    </source>
</reference>
<evidence type="ECO:0000256" key="2">
    <source>
        <dbReference type="SAM" id="MobiDB-lite"/>
    </source>
</evidence>
<evidence type="ECO:0000313" key="3">
    <source>
        <dbReference type="EMBL" id="SNT28538.1"/>
    </source>
</evidence>
<evidence type="ECO:0000313" key="4">
    <source>
        <dbReference type="Proteomes" id="UP000198393"/>
    </source>
</evidence>
<feature type="coiled-coil region" evidence="1">
    <location>
        <begin position="293"/>
        <end position="320"/>
    </location>
</feature>
<dbReference type="EMBL" id="FZPD01000005">
    <property type="protein sequence ID" value="SNT28538.1"/>
    <property type="molecule type" value="Genomic_DNA"/>
</dbReference>
<gene>
    <name evidence="3" type="ORF">SAMN05421640_3184</name>
</gene>
<keyword evidence="1" id="KW-0175">Coiled coil</keyword>
<evidence type="ECO:0000256" key="1">
    <source>
        <dbReference type="SAM" id="Coils"/>
    </source>
</evidence>
<sequence length="682" mass="79731">MDNAEKLQDVSNEAPEEVQIQAELSNENQPESEEKEVDEVEEKIEKKSQVEEKKVEEESPEAVEEKPAEKKKESNSSAEKSTTTEGAADEKSSDESSEGTEEHEEEDHDDQEEELDFDHADKEELISKIREIKNEDNIRSLDRVLKAIKPRFDELYEISKNEALQKFVSEGNEADAFEYHGDEIDKEFSTLYGQLKSKRNKHYKDLENQKEDNLKKKERLLNELREIVDGEESSNSINSVRELQSEWKKVGPVPGAMNKTLWANYNALLDRYYDNRSIYFELKDLDRKKNMKLKEELCEKAEALNKVEDMKAAIIQLNDLHDEYKHIGPVPKENQEPLWQRFKAASDAIYAKRKEYFEHLKEEFDKNLIEKEALIKEVEEFTKFNSDRITEWNSKTKEILDIQKKWEAIGGVPKEKAKATNKSFWNSFKGFFANKNQFFKELESKREENLEKKKELIEKANELKDSEDWNSTADKLKHLQTVWKDIGPVPEKVRNETYKKFKAACDHFFNKRREQNKEQFKEFEENLKLKLQICDQLEAAANADEVNLDDLYDLVDNYTSVGFVPKNAIKKIRSRFDQVKEMILSNEAIHEDDRTDLRNHIQMGRLKNTPGGDRKLHRKEHSIKRKISSIENDISTWNTNMEFFADSATADKLKADMQDKIDKAESELEDLKSQLAAISAQN</sequence>
<dbReference type="Pfam" id="PF03993">
    <property type="entry name" value="DUF349"/>
    <property type="match status" value="5"/>
</dbReference>
<feature type="region of interest" description="Disordered" evidence="2">
    <location>
        <begin position="1"/>
        <end position="122"/>
    </location>
</feature>
<dbReference type="RefSeq" id="WP_089357859.1">
    <property type="nucleotide sequence ID" value="NZ_FZPD01000005.1"/>
</dbReference>
<feature type="coiled-coil region" evidence="1">
    <location>
        <begin position="439"/>
        <end position="466"/>
    </location>
</feature>
<name>A0A239LF47_EKHLU</name>
<feature type="coiled-coil region" evidence="1">
    <location>
        <begin position="647"/>
        <end position="681"/>
    </location>
</feature>
<evidence type="ECO:0008006" key="5">
    <source>
        <dbReference type="Google" id="ProtNLM"/>
    </source>
</evidence>
<organism evidence="3 4">
    <name type="scientific">Ekhidna lutea</name>
    <dbReference type="NCBI Taxonomy" id="447679"/>
    <lineage>
        <taxon>Bacteria</taxon>
        <taxon>Pseudomonadati</taxon>
        <taxon>Bacteroidota</taxon>
        <taxon>Cytophagia</taxon>
        <taxon>Cytophagales</taxon>
        <taxon>Reichenbachiellaceae</taxon>
        <taxon>Ekhidna</taxon>
    </lineage>
</organism>
<proteinExistence type="predicted"/>
<feature type="compositionally biased region" description="Acidic residues" evidence="2">
    <location>
        <begin position="95"/>
        <end position="116"/>
    </location>
</feature>